<dbReference type="InterPro" id="IPR028896">
    <property type="entry name" value="GcvT/YgfZ/DmdA"/>
</dbReference>
<dbReference type="InterPro" id="IPR006223">
    <property type="entry name" value="GcvT"/>
</dbReference>
<dbReference type="PANTHER" id="PTHR43757:SF2">
    <property type="entry name" value="AMINOMETHYLTRANSFERASE, MITOCHONDRIAL"/>
    <property type="match status" value="1"/>
</dbReference>
<dbReference type="SUPFAM" id="SSF101790">
    <property type="entry name" value="Aminomethyltransferase beta-barrel domain"/>
    <property type="match status" value="1"/>
</dbReference>
<dbReference type="GO" id="GO:0008483">
    <property type="term" value="F:transaminase activity"/>
    <property type="evidence" value="ECO:0007669"/>
    <property type="project" value="UniProtKB-KW"/>
</dbReference>
<reference evidence="11" key="1">
    <citation type="submission" date="2019-12" db="EMBL/GenBank/DDBJ databases">
        <authorList>
            <person name="zhang j."/>
            <person name="sun C.M."/>
        </authorList>
    </citation>
    <scope>NUCLEOTIDE SEQUENCE</scope>
    <source>
        <strain evidence="11">NS-1</strain>
    </source>
</reference>
<dbReference type="Proteomes" id="UP000665020">
    <property type="component" value="Chromosome"/>
</dbReference>
<dbReference type="Gene3D" id="3.30.1360.120">
    <property type="entry name" value="Probable tRNA modification gtpase trme, domain 1"/>
    <property type="match status" value="1"/>
</dbReference>
<feature type="domain" description="Aminomethyltransferase C-terminal" evidence="10">
    <location>
        <begin position="279"/>
        <end position="355"/>
    </location>
</feature>
<name>A0A8A7KP76_9FIRM</name>
<evidence type="ECO:0000259" key="10">
    <source>
        <dbReference type="Pfam" id="PF08669"/>
    </source>
</evidence>
<dbReference type="Pfam" id="PF08669">
    <property type="entry name" value="GCV_T_C"/>
    <property type="match status" value="1"/>
</dbReference>
<comment type="similarity">
    <text evidence="1 7">Belongs to the GcvT family.</text>
</comment>
<dbReference type="GO" id="GO:0019464">
    <property type="term" value="P:glycine decarboxylation via glycine cleavage system"/>
    <property type="evidence" value="ECO:0007669"/>
    <property type="project" value="UniProtKB-UniRule"/>
</dbReference>
<dbReference type="EC" id="2.1.2.10" evidence="2 7"/>
<dbReference type="InterPro" id="IPR013977">
    <property type="entry name" value="GcvT_C"/>
</dbReference>
<organism evidence="11 12">
    <name type="scientific">Iocasia fonsfrigidae</name>
    <dbReference type="NCBI Taxonomy" id="2682810"/>
    <lineage>
        <taxon>Bacteria</taxon>
        <taxon>Bacillati</taxon>
        <taxon>Bacillota</taxon>
        <taxon>Clostridia</taxon>
        <taxon>Halanaerobiales</taxon>
        <taxon>Halanaerobiaceae</taxon>
        <taxon>Iocasia</taxon>
    </lineage>
</organism>
<dbReference type="FunFam" id="2.40.30.110:FF:000003">
    <property type="entry name" value="Aminomethyltransferase"/>
    <property type="match status" value="1"/>
</dbReference>
<gene>
    <name evidence="7 11" type="primary">gcvT</name>
    <name evidence="11" type="ORF">GM661_18780</name>
</gene>
<dbReference type="HAMAP" id="MF_00259">
    <property type="entry name" value="GcvT"/>
    <property type="match status" value="1"/>
</dbReference>
<evidence type="ECO:0000259" key="9">
    <source>
        <dbReference type="Pfam" id="PF01571"/>
    </source>
</evidence>
<evidence type="ECO:0000256" key="8">
    <source>
        <dbReference type="PIRSR" id="PIRSR006487-1"/>
    </source>
</evidence>
<comment type="function">
    <text evidence="7">The glycine cleavage system catalyzes the degradation of glycine.</text>
</comment>
<dbReference type="EMBL" id="CP046640">
    <property type="protein sequence ID" value="QTL99854.1"/>
    <property type="molecule type" value="Genomic_DNA"/>
</dbReference>
<protein>
    <recommendedName>
        <fullName evidence="2 7">Aminomethyltransferase</fullName>
        <ecNumber evidence="2 7">2.1.2.10</ecNumber>
    </recommendedName>
    <alternativeName>
        <fullName evidence="5 7">Glycine cleavage system T protein</fullName>
    </alternativeName>
</protein>
<dbReference type="PIRSF" id="PIRSF006487">
    <property type="entry name" value="GcvT"/>
    <property type="match status" value="1"/>
</dbReference>
<sequence>MKRTPLFNVHKELGARLIDFGGWEMPVQYTSIIEEHQTVRKQCGLFDVSHMGEIYFSGGDALKNLNYLITNDISQIAVGQVVYTPLCNHHGGVLDDLLVYRLGENEFLLVVNASNIEKDYQWIKEHVNGEITVKDLSSDFGQLALQGPESEKVLNKLTDIKLADMKYYRFSRGKLAGEDVLLSRTGYTGEIGFEIYLSPAKLEEIWHEIIDAGLGYGIKPIGLGARDTLRLEKGFCLYGNELSEGVNPWQAGLSWTVKLNKRDFIGKDALLESRQGYNRVLRGFKVIDRGIPRKGYKVSKDKKEVGIVTSGSYSPSLKENIGLAYLEKDVAGTGSELDIIIREKPVKALVVEKPFL</sequence>
<dbReference type="FunFam" id="3.30.70.1400:FF:000001">
    <property type="entry name" value="Aminomethyltransferase"/>
    <property type="match status" value="1"/>
</dbReference>
<dbReference type="InterPro" id="IPR022903">
    <property type="entry name" value="GcvT_bac"/>
</dbReference>
<dbReference type="InterPro" id="IPR027266">
    <property type="entry name" value="TrmE/GcvT-like"/>
</dbReference>
<dbReference type="PANTHER" id="PTHR43757">
    <property type="entry name" value="AMINOMETHYLTRANSFERASE"/>
    <property type="match status" value="1"/>
</dbReference>
<dbReference type="Gene3D" id="4.10.1250.10">
    <property type="entry name" value="Aminomethyltransferase fragment"/>
    <property type="match status" value="1"/>
</dbReference>
<evidence type="ECO:0000256" key="5">
    <source>
        <dbReference type="ARBA" id="ARBA00031395"/>
    </source>
</evidence>
<dbReference type="InterPro" id="IPR006222">
    <property type="entry name" value="GCVT_N"/>
</dbReference>
<accession>A0A8A7KP76</accession>
<dbReference type="KEGG" id="ifn:GM661_18780"/>
<keyword evidence="3 7" id="KW-0032">Aminotransferase</keyword>
<dbReference type="NCBIfam" id="TIGR00528">
    <property type="entry name" value="gcvT"/>
    <property type="match status" value="1"/>
</dbReference>
<evidence type="ECO:0000313" key="11">
    <source>
        <dbReference type="EMBL" id="QTL99854.1"/>
    </source>
</evidence>
<evidence type="ECO:0000256" key="4">
    <source>
        <dbReference type="ARBA" id="ARBA00022679"/>
    </source>
</evidence>
<evidence type="ECO:0000256" key="7">
    <source>
        <dbReference type="HAMAP-Rule" id="MF_00259"/>
    </source>
</evidence>
<comment type="subunit">
    <text evidence="7">The glycine cleavage system is composed of four proteins: P, T, L and H.</text>
</comment>
<keyword evidence="4 7" id="KW-0808">Transferase</keyword>
<evidence type="ECO:0000256" key="1">
    <source>
        <dbReference type="ARBA" id="ARBA00008609"/>
    </source>
</evidence>
<feature type="binding site" evidence="8">
    <location>
        <position position="194"/>
    </location>
    <ligand>
        <name>substrate</name>
    </ligand>
</feature>
<keyword evidence="12" id="KW-1185">Reference proteome</keyword>
<evidence type="ECO:0000256" key="6">
    <source>
        <dbReference type="ARBA" id="ARBA00047665"/>
    </source>
</evidence>
<dbReference type="FunFam" id="4.10.1250.10:FF:000001">
    <property type="entry name" value="Aminomethyltransferase"/>
    <property type="match status" value="1"/>
</dbReference>
<dbReference type="NCBIfam" id="NF001567">
    <property type="entry name" value="PRK00389.1"/>
    <property type="match status" value="1"/>
</dbReference>
<dbReference type="GO" id="GO:0005829">
    <property type="term" value="C:cytosol"/>
    <property type="evidence" value="ECO:0007669"/>
    <property type="project" value="TreeGrafter"/>
</dbReference>
<dbReference type="Pfam" id="PF01571">
    <property type="entry name" value="GCV_T"/>
    <property type="match status" value="1"/>
</dbReference>
<proteinExistence type="inferred from homology"/>
<dbReference type="RefSeq" id="WP_230868177.1">
    <property type="nucleotide sequence ID" value="NZ_CP046640.1"/>
</dbReference>
<comment type="catalytic activity">
    <reaction evidence="6 7">
        <text>N(6)-[(R)-S(8)-aminomethyldihydrolipoyl]-L-lysyl-[protein] + (6S)-5,6,7,8-tetrahydrofolate = N(6)-[(R)-dihydrolipoyl]-L-lysyl-[protein] + (6R)-5,10-methylene-5,6,7,8-tetrahydrofolate + NH4(+)</text>
        <dbReference type="Rhea" id="RHEA:16945"/>
        <dbReference type="Rhea" id="RHEA-COMP:10475"/>
        <dbReference type="Rhea" id="RHEA-COMP:10492"/>
        <dbReference type="ChEBI" id="CHEBI:15636"/>
        <dbReference type="ChEBI" id="CHEBI:28938"/>
        <dbReference type="ChEBI" id="CHEBI:57453"/>
        <dbReference type="ChEBI" id="CHEBI:83100"/>
        <dbReference type="ChEBI" id="CHEBI:83143"/>
        <dbReference type="EC" id="2.1.2.10"/>
    </reaction>
</comment>
<dbReference type="SUPFAM" id="SSF103025">
    <property type="entry name" value="Folate-binding domain"/>
    <property type="match status" value="1"/>
</dbReference>
<feature type="domain" description="GCVT N-terminal" evidence="9">
    <location>
        <begin position="7"/>
        <end position="261"/>
    </location>
</feature>
<dbReference type="InterPro" id="IPR029043">
    <property type="entry name" value="GcvT/YgfZ_C"/>
</dbReference>
<dbReference type="AlphaFoldDB" id="A0A8A7KP76"/>
<dbReference type="Gene3D" id="3.30.70.1400">
    <property type="entry name" value="Aminomethyltransferase beta-barrel domains"/>
    <property type="match status" value="1"/>
</dbReference>
<dbReference type="GO" id="GO:0005960">
    <property type="term" value="C:glycine cleavage complex"/>
    <property type="evidence" value="ECO:0007669"/>
    <property type="project" value="InterPro"/>
</dbReference>
<evidence type="ECO:0000256" key="3">
    <source>
        <dbReference type="ARBA" id="ARBA00022576"/>
    </source>
</evidence>
<dbReference type="Gene3D" id="2.40.30.110">
    <property type="entry name" value="Aminomethyltransferase beta-barrel domains"/>
    <property type="match status" value="1"/>
</dbReference>
<dbReference type="GO" id="GO:0004047">
    <property type="term" value="F:aminomethyltransferase activity"/>
    <property type="evidence" value="ECO:0007669"/>
    <property type="project" value="UniProtKB-UniRule"/>
</dbReference>
<evidence type="ECO:0000313" key="12">
    <source>
        <dbReference type="Proteomes" id="UP000665020"/>
    </source>
</evidence>
<evidence type="ECO:0000256" key="2">
    <source>
        <dbReference type="ARBA" id="ARBA00012616"/>
    </source>
</evidence>